<evidence type="ECO:0000256" key="4">
    <source>
        <dbReference type="ARBA" id="ARBA00023002"/>
    </source>
</evidence>
<dbReference type="SUPFAM" id="SSF51905">
    <property type="entry name" value="FAD/NAD(P)-binding domain"/>
    <property type="match status" value="1"/>
</dbReference>
<evidence type="ECO:0000259" key="5">
    <source>
        <dbReference type="Pfam" id="PF01266"/>
    </source>
</evidence>
<keyword evidence="3" id="KW-0274">FAD</keyword>
<name>A0A0K2VX33_MESPL</name>
<keyword evidence="4 6" id="KW-0560">Oxidoreductase</keyword>
<comment type="cofactor">
    <cofactor evidence="1">
        <name>FAD</name>
        <dbReference type="ChEBI" id="CHEBI:57692"/>
    </cofactor>
</comment>
<sequence>MKARKIAVVGVGAMGSMALWQLARRGHDVVGFDRMGVPHDTSAHGAESRIFRLAYREGKEYIPLLKRSLELWRQLQSTSDRKFHYPIGCLYIGERNADWLTGTIEGAREHDVSHEVLDEQDLRRRFPQHRLDGGEFALLDTDGALLRPELGVRAAVKAALAAGATLHQGCAVERIVPEAGGVAITAAGKTERFDAAVVTCGAWGTRAIDGPSPQFVARRLVGTWFGVDDVQAYLPERFPVCIRRTSEIDYSGFPSMDGWTIKVMPPVNFLSNIDPSHVDRTVSYDDTAIMRRVAQTLLAGVDPEPVRSGVYLDGFTTDNHPIIDHHPASERIVIAAGFSGHGYKMAPAVGVAVADLIDSGGDNYIRHHFSARRPTLQVA</sequence>
<proteinExistence type="predicted"/>
<dbReference type="InterPro" id="IPR045170">
    <property type="entry name" value="MTOX"/>
</dbReference>
<dbReference type="Proteomes" id="UP000182888">
    <property type="component" value="Unassembled WGS sequence"/>
</dbReference>
<dbReference type="Gene3D" id="3.30.9.10">
    <property type="entry name" value="D-Amino Acid Oxidase, subunit A, domain 2"/>
    <property type="match status" value="1"/>
</dbReference>
<dbReference type="PANTHER" id="PTHR10961">
    <property type="entry name" value="PEROXISOMAL SARCOSINE OXIDASE"/>
    <property type="match status" value="1"/>
</dbReference>
<dbReference type="NCBIfam" id="NF008425">
    <property type="entry name" value="PRK11259.1"/>
    <property type="match status" value="1"/>
</dbReference>
<dbReference type="GO" id="GO:0050660">
    <property type="term" value="F:flavin adenine dinucleotide binding"/>
    <property type="evidence" value="ECO:0007669"/>
    <property type="project" value="InterPro"/>
</dbReference>
<dbReference type="InterPro" id="IPR006076">
    <property type="entry name" value="FAD-dep_OxRdtase"/>
</dbReference>
<dbReference type="AlphaFoldDB" id="A0A0K2VX33"/>
<evidence type="ECO:0000313" key="6">
    <source>
        <dbReference type="EMBL" id="CDX56312.1"/>
    </source>
</evidence>
<organism evidence="6 7">
    <name type="scientific">Mesorhizobium plurifarium</name>
    <dbReference type="NCBI Taxonomy" id="69974"/>
    <lineage>
        <taxon>Bacteria</taxon>
        <taxon>Pseudomonadati</taxon>
        <taxon>Pseudomonadota</taxon>
        <taxon>Alphaproteobacteria</taxon>
        <taxon>Hyphomicrobiales</taxon>
        <taxon>Phyllobacteriaceae</taxon>
        <taxon>Mesorhizobium</taxon>
    </lineage>
</organism>
<dbReference type="GO" id="GO:0008115">
    <property type="term" value="F:sarcosine oxidase activity"/>
    <property type="evidence" value="ECO:0007669"/>
    <property type="project" value="UniProtKB-EC"/>
</dbReference>
<dbReference type="InterPro" id="IPR036188">
    <property type="entry name" value="FAD/NAD-bd_sf"/>
</dbReference>
<dbReference type="EMBL" id="CCND01000012">
    <property type="protein sequence ID" value="CDX56312.1"/>
    <property type="molecule type" value="Genomic_DNA"/>
</dbReference>
<protein>
    <submittedName>
        <fullName evidence="6">Putative Monomeric sarcosine oxidase</fullName>
        <ecNumber evidence="6">1.5.3.1</ecNumber>
    </submittedName>
</protein>
<evidence type="ECO:0000256" key="2">
    <source>
        <dbReference type="ARBA" id="ARBA00022630"/>
    </source>
</evidence>
<reference evidence="7" key="1">
    <citation type="submission" date="2014-08" db="EMBL/GenBank/DDBJ databases">
        <authorList>
            <person name="Edwards T."/>
        </authorList>
    </citation>
    <scope>NUCLEOTIDE SEQUENCE [LARGE SCALE GENOMIC DNA]</scope>
</reference>
<evidence type="ECO:0000313" key="7">
    <source>
        <dbReference type="Proteomes" id="UP000182888"/>
    </source>
</evidence>
<keyword evidence="2" id="KW-0285">Flavoprotein</keyword>
<dbReference type="PANTHER" id="PTHR10961:SF7">
    <property type="entry name" value="FAD DEPENDENT OXIDOREDUCTASE DOMAIN-CONTAINING PROTEIN"/>
    <property type="match status" value="1"/>
</dbReference>
<dbReference type="Gene3D" id="3.50.50.60">
    <property type="entry name" value="FAD/NAD(P)-binding domain"/>
    <property type="match status" value="1"/>
</dbReference>
<evidence type="ECO:0000256" key="1">
    <source>
        <dbReference type="ARBA" id="ARBA00001974"/>
    </source>
</evidence>
<gene>
    <name evidence="6" type="ORF">MPL1032_20489</name>
</gene>
<dbReference type="EC" id="1.5.3.1" evidence="6"/>
<feature type="domain" description="FAD dependent oxidoreductase" evidence="5">
    <location>
        <begin position="5"/>
        <end position="356"/>
    </location>
</feature>
<evidence type="ECO:0000256" key="3">
    <source>
        <dbReference type="ARBA" id="ARBA00022827"/>
    </source>
</evidence>
<dbReference type="Pfam" id="PF01266">
    <property type="entry name" value="DAO"/>
    <property type="match status" value="1"/>
</dbReference>
<accession>A0A0K2VX33</accession>